<evidence type="ECO:0000313" key="6">
    <source>
        <dbReference type="Proteomes" id="UP000294902"/>
    </source>
</evidence>
<dbReference type="PANTHER" id="PTHR46648:SF1">
    <property type="entry name" value="ADENOSINE 5'-MONOPHOSPHORAMIDASE HNT1"/>
    <property type="match status" value="1"/>
</dbReference>
<feature type="domain" description="HIT" evidence="4">
    <location>
        <begin position="5"/>
        <end position="112"/>
    </location>
</feature>
<comment type="caution">
    <text evidence="5">The sequence shown here is derived from an EMBL/GenBank/DDBJ whole genome shotgun (WGS) entry which is preliminary data.</text>
</comment>
<dbReference type="PRINTS" id="PR00332">
    <property type="entry name" value="HISTRIAD"/>
</dbReference>
<reference evidence="5 6" key="1">
    <citation type="submission" date="2019-03" db="EMBL/GenBank/DDBJ databases">
        <title>Genomic Encyclopedia of Type Strains, Phase IV (KMG-IV): sequencing the most valuable type-strain genomes for metagenomic binning, comparative biology and taxonomic classification.</title>
        <authorList>
            <person name="Goeker M."/>
        </authorList>
    </citation>
    <scope>NUCLEOTIDE SEQUENCE [LARGE SCALE GENOMIC DNA]</scope>
    <source>
        <strain evidence="5 6">DSM 24629</strain>
    </source>
</reference>
<feature type="short sequence motif" description="Histidine triad motif" evidence="2 3">
    <location>
        <begin position="97"/>
        <end position="101"/>
    </location>
</feature>
<keyword evidence="6" id="KW-1185">Reference proteome</keyword>
<gene>
    <name evidence="5" type="ORF">EDC18_11012</name>
</gene>
<dbReference type="InterPro" id="IPR039384">
    <property type="entry name" value="HINT"/>
</dbReference>
<dbReference type="RefSeq" id="WP_132253505.1">
    <property type="nucleotide sequence ID" value="NZ_SMAL01000010.1"/>
</dbReference>
<evidence type="ECO:0000313" key="5">
    <source>
        <dbReference type="EMBL" id="TCT12938.1"/>
    </source>
</evidence>
<dbReference type="OrthoDB" id="9784774at2"/>
<evidence type="ECO:0000256" key="3">
    <source>
        <dbReference type="PROSITE-ProRule" id="PRU00464"/>
    </source>
</evidence>
<dbReference type="SUPFAM" id="SSF54197">
    <property type="entry name" value="HIT-like"/>
    <property type="match status" value="1"/>
</dbReference>
<dbReference type="GO" id="GO:0009117">
    <property type="term" value="P:nucleotide metabolic process"/>
    <property type="evidence" value="ECO:0007669"/>
    <property type="project" value="TreeGrafter"/>
</dbReference>
<sequence>MNNCIFCNIIGGQMNAATIFENSEFKVIMDRFPASRGHILIIPKEHIENIFELDSETGSRLFALATHLAKVLKQKLNCEGLNVLQNNGVAAGQTVPHFHLHLIPRYTDDKVSFGWETLQVTEDELSEMAKEINKSI</sequence>
<dbReference type="Pfam" id="PF01230">
    <property type="entry name" value="HIT"/>
    <property type="match status" value="1"/>
</dbReference>
<evidence type="ECO:0000256" key="1">
    <source>
        <dbReference type="PIRSR" id="PIRSR601310-1"/>
    </source>
</evidence>
<dbReference type="AlphaFoldDB" id="A0A4R3MLY3"/>
<dbReference type="PROSITE" id="PS51084">
    <property type="entry name" value="HIT_2"/>
    <property type="match status" value="1"/>
</dbReference>
<dbReference type="InterPro" id="IPR036265">
    <property type="entry name" value="HIT-like_sf"/>
</dbReference>
<dbReference type="InterPro" id="IPR019808">
    <property type="entry name" value="Histidine_triad_CS"/>
</dbReference>
<dbReference type="CDD" id="cd01277">
    <property type="entry name" value="HINT_subgroup"/>
    <property type="match status" value="1"/>
</dbReference>
<dbReference type="GO" id="GO:0003824">
    <property type="term" value="F:catalytic activity"/>
    <property type="evidence" value="ECO:0007669"/>
    <property type="project" value="InterPro"/>
</dbReference>
<dbReference type="PROSITE" id="PS00892">
    <property type="entry name" value="HIT_1"/>
    <property type="match status" value="1"/>
</dbReference>
<name>A0A4R3MLY3_9FIRM</name>
<evidence type="ECO:0000256" key="2">
    <source>
        <dbReference type="PIRSR" id="PIRSR601310-3"/>
    </source>
</evidence>
<protein>
    <submittedName>
        <fullName evidence="5">Histidine triad (HIT) family protein</fullName>
    </submittedName>
</protein>
<dbReference type="Proteomes" id="UP000294902">
    <property type="component" value="Unassembled WGS sequence"/>
</dbReference>
<organism evidence="5 6">
    <name type="scientific">Natranaerovirga pectinivora</name>
    <dbReference type="NCBI Taxonomy" id="682400"/>
    <lineage>
        <taxon>Bacteria</taxon>
        <taxon>Bacillati</taxon>
        <taxon>Bacillota</taxon>
        <taxon>Clostridia</taxon>
        <taxon>Lachnospirales</taxon>
        <taxon>Natranaerovirgaceae</taxon>
        <taxon>Natranaerovirga</taxon>
    </lineage>
</organism>
<accession>A0A4R3MLY3</accession>
<dbReference type="Gene3D" id="3.30.428.10">
    <property type="entry name" value="HIT-like"/>
    <property type="match status" value="1"/>
</dbReference>
<dbReference type="EMBL" id="SMAL01000010">
    <property type="protein sequence ID" value="TCT12938.1"/>
    <property type="molecule type" value="Genomic_DNA"/>
</dbReference>
<dbReference type="InterPro" id="IPR001310">
    <property type="entry name" value="Histidine_triad_HIT"/>
</dbReference>
<proteinExistence type="predicted"/>
<feature type="active site" description="Tele-AMP-histidine intermediate" evidence="1">
    <location>
        <position position="99"/>
    </location>
</feature>
<dbReference type="InterPro" id="IPR011146">
    <property type="entry name" value="HIT-like"/>
</dbReference>
<dbReference type="PANTHER" id="PTHR46648">
    <property type="entry name" value="HIT FAMILY PROTEIN 1"/>
    <property type="match status" value="1"/>
</dbReference>
<evidence type="ECO:0000259" key="4">
    <source>
        <dbReference type="PROSITE" id="PS51084"/>
    </source>
</evidence>